<dbReference type="InterPro" id="IPR025351">
    <property type="entry name" value="Pvc16_N"/>
</dbReference>
<reference evidence="2" key="1">
    <citation type="submission" date="2021-11" db="EMBL/GenBank/DDBJ databases">
        <title>BS-T2-15 a new species belonging to the Comamonadaceae family isolated from the soil of a French oak forest.</title>
        <authorList>
            <person name="Mieszkin S."/>
            <person name="Alain K."/>
        </authorList>
    </citation>
    <scope>NUCLEOTIDE SEQUENCE</scope>
    <source>
        <strain evidence="2">BS-T2-15</strain>
    </source>
</reference>
<name>A0A9X2C3N6_9BURK</name>
<accession>A0A9X2C3N6</accession>
<proteinExistence type="predicted"/>
<gene>
    <name evidence="2" type="ORF">LPC04_22730</name>
</gene>
<dbReference type="EMBL" id="JAJLJH010000009">
    <property type="protein sequence ID" value="MCK9688534.1"/>
    <property type="molecule type" value="Genomic_DNA"/>
</dbReference>
<dbReference type="Pfam" id="PF14065">
    <property type="entry name" value="Pvc16_N"/>
    <property type="match status" value="1"/>
</dbReference>
<dbReference type="RefSeq" id="WP_275684582.1">
    <property type="nucleotide sequence ID" value="NZ_JAJLJH010000009.1"/>
</dbReference>
<comment type="caution">
    <text evidence="2">The sequence shown here is derived from an EMBL/GenBank/DDBJ whole genome shotgun (WGS) entry which is preliminary data.</text>
</comment>
<dbReference type="AlphaFoldDB" id="A0A9X2C3N6"/>
<keyword evidence="3" id="KW-1185">Reference proteome</keyword>
<evidence type="ECO:0000313" key="2">
    <source>
        <dbReference type="EMBL" id="MCK9688534.1"/>
    </source>
</evidence>
<organism evidence="2 3">
    <name type="scientific">Scleromatobacter humisilvae</name>
    <dbReference type="NCBI Taxonomy" id="2897159"/>
    <lineage>
        <taxon>Bacteria</taxon>
        <taxon>Pseudomonadati</taxon>
        <taxon>Pseudomonadota</taxon>
        <taxon>Betaproteobacteria</taxon>
        <taxon>Burkholderiales</taxon>
        <taxon>Sphaerotilaceae</taxon>
        <taxon>Scleromatobacter</taxon>
    </lineage>
</organism>
<evidence type="ECO:0000259" key="1">
    <source>
        <dbReference type="Pfam" id="PF14065"/>
    </source>
</evidence>
<feature type="domain" description="Pvc16 N-terminal" evidence="1">
    <location>
        <begin position="9"/>
        <end position="185"/>
    </location>
</feature>
<dbReference type="Proteomes" id="UP001139353">
    <property type="component" value="Unassembled WGS sequence"/>
</dbReference>
<sequence length="196" mass="22111">MATYRAIAAVSSALEGMIRDQYPRDEFDAGVQVSLYQTRDFEAPMDNGFSVFLFHVGVNPTMRNLALRRRPDGRRVRPSLPLDLHYMISTWATDVQMQHRMLGWVMRMLEDNSVLSAGHLNHYLAQGDAFADNEGLEVVCEPLSLADYLTLWDRLRPRLPVSATYRIRAVMLDSEQSVDEGPRVQSILVDGEGGPA</sequence>
<protein>
    <submittedName>
        <fullName evidence="2">DUF4255 domain-containing protein</fullName>
    </submittedName>
</protein>
<evidence type="ECO:0000313" key="3">
    <source>
        <dbReference type="Proteomes" id="UP001139353"/>
    </source>
</evidence>